<sequence length="165" mass="18603">MSTYAKQAWSVVNVARVNEDPKDKLIQELRAEIEHLRLQTGNVNSEEAQTGTLAEIVCLRDQLKAREKEMEEMTRSWQERLKQSEERKLEESKLLEVTDNTAKTSDYTAGVDAWATLLLGMVQLLGYYYSHLAGHEGVVTFAVSTVVTVGEEDTGKFHTPGEDKI</sequence>
<feature type="coiled-coil region" evidence="1">
    <location>
        <begin position="26"/>
        <end position="87"/>
    </location>
</feature>
<dbReference type="PANTHER" id="PTHR47117">
    <property type="entry name" value="STAR-RELATED LIPID TRANSFER PROTEIN 9"/>
    <property type="match status" value="1"/>
</dbReference>
<keyword evidence="3" id="KW-1185">Reference proteome</keyword>
<dbReference type="Proteomes" id="UP001195483">
    <property type="component" value="Unassembled WGS sequence"/>
</dbReference>
<comment type="caution">
    <text evidence="2">The sequence shown here is derived from an EMBL/GenBank/DDBJ whole genome shotgun (WGS) entry which is preliminary data.</text>
</comment>
<name>A0AAE0T9N4_9BIVA</name>
<reference evidence="2" key="3">
    <citation type="submission" date="2023-05" db="EMBL/GenBank/DDBJ databases">
        <authorList>
            <person name="Smith C.H."/>
        </authorList>
    </citation>
    <scope>NUCLEOTIDE SEQUENCE</scope>
    <source>
        <strain evidence="2">CHS0354</strain>
        <tissue evidence="2">Mantle</tissue>
    </source>
</reference>
<evidence type="ECO:0000313" key="3">
    <source>
        <dbReference type="Proteomes" id="UP001195483"/>
    </source>
</evidence>
<dbReference type="AlphaFoldDB" id="A0AAE0T9N4"/>
<reference evidence="2" key="1">
    <citation type="journal article" date="2021" name="Genome Biol. Evol.">
        <title>A High-Quality Reference Genome for a Parasitic Bivalve with Doubly Uniparental Inheritance (Bivalvia: Unionida).</title>
        <authorList>
            <person name="Smith C.H."/>
        </authorList>
    </citation>
    <scope>NUCLEOTIDE SEQUENCE</scope>
    <source>
        <strain evidence="2">CHS0354</strain>
    </source>
</reference>
<evidence type="ECO:0000256" key="1">
    <source>
        <dbReference type="SAM" id="Coils"/>
    </source>
</evidence>
<dbReference type="PANTHER" id="PTHR47117:SF5">
    <property type="entry name" value="KINESIN-LIKE PROTEIN KIF14"/>
    <property type="match status" value="1"/>
</dbReference>
<reference evidence="2" key="2">
    <citation type="journal article" date="2021" name="Genome Biol. Evol.">
        <title>Developing a high-quality reference genome for a parasitic bivalve with doubly uniparental inheritance (Bivalvia: Unionida).</title>
        <authorList>
            <person name="Smith C.H."/>
        </authorList>
    </citation>
    <scope>NUCLEOTIDE SEQUENCE</scope>
    <source>
        <strain evidence="2">CHS0354</strain>
        <tissue evidence="2">Mantle</tissue>
    </source>
</reference>
<proteinExistence type="predicted"/>
<organism evidence="2 3">
    <name type="scientific">Potamilus streckersoni</name>
    <dbReference type="NCBI Taxonomy" id="2493646"/>
    <lineage>
        <taxon>Eukaryota</taxon>
        <taxon>Metazoa</taxon>
        <taxon>Spiralia</taxon>
        <taxon>Lophotrochozoa</taxon>
        <taxon>Mollusca</taxon>
        <taxon>Bivalvia</taxon>
        <taxon>Autobranchia</taxon>
        <taxon>Heteroconchia</taxon>
        <taxon>Palaeoheterodonta</taxon>
        <taxon>Unionida</taxon>
        <taxon>Unionoidea</taxon>
        <taxon>Unionidae</taxon>
        <taxon>Ambleminae</taxon>
        <taxon>Lampsilini</taxon>
        <taxon>Potamilus</taxon>
    </lineage>
</organism>
<dbReference type="EMBL" id="JAEAOA010001101">
    <property type="protein sequence ID" value="KAK3605860.1"/>
    <property type="molecule type" value="Genomic_DNA"/>
</dbReference>
<evidence type="ECO:0000313" key="2">
    <source>
        <dbReference type="EMBL" id="KAK3605860.1"/>
    </source>
</evidence>
<protein>
    <submittedName>
        <fullName evidence="2">Uncharacterized protein</fullName>
    </submittedName>
</protein>
<gene>
    <name evidence="2" type="ORF">CHS0354_017764</name>
</gene>
<keyword evidence="1" id="KW-0175">Coiled coil</keyword>
<accession>A0AAE0T9N4</accession>